<sequence>MDGMSGSKLREQLTPIIQWVDRAEEVESRAEERRGEEEFGRAEPQIPEKGMNLKMTCNICLAAGGLIFTEDGGGITLAREIERLLLQGSEARRKNEAIKQEGRREQQRMYCMQPERRGCGGAGIGAGERRGRPTAETETIDWVPDGPFLTFSPRPKNHPPSCRSSSWAERSPISSLKRKPTVICLSIERILVFFLFSRRKM</sequence>
<evidence type="ECO:0000313" key="2">
    <source>
        <dbReference type="EnsemblPlants" id="ORUFI01G00600.2"/>
    </source>
</evidence>
<protein>
    <submittedName>
        <fullName evidence="2">Uncharacterized protein</fullName>
    </submittedName>
</protein>
<dbReference type="HOGENOM" id="CLU_117871_0_0_1"/>
<dbReference type="AlphaFoldDB" id="A0A0E0MQF1"/>
<keyword evidence="3" id="KW-1185">Reference proteome</keyword>
<accession>A0A0E0MQF1</accession>
<dbReference type="Gramene" id="ORUFI01G00600.2">
    <property type="protein sequence ID" value="ORUFI01G00600.2"/>
    <property type="gene ID" value="ORUFI01G00600"/>
</dbReference>
<dbReference type="Proteomes" id="UP000008022">
    <property type="component" value="Unassembled WGS sequence"/>
</dbReference>
<dbReference type="OMA" id="TETIDWV"/>
<organism evidence="2 3">
    <name type="scientific">Oryza rufipogon</name>
    <name type="common">Brownbeard rice</name>
    <name type="synonym">Asian wild rice</name>
    <dbReference type="NCBI Taxonomy" id="4529"/>
    <lineage>
        <taxon>Eukaryota</taxon>
        <taxon>Viridiplantae</taxon>
        <taxon>Streptophyta</taxon>
        <taxon>Embryophyta</taxon>
        <taxon>Tracheophyta</taxon>
        <taxon>Spermatophyta</taxon>
        <taxon>Magnoliopsida</taxon>
        <taxon>Liliopsida</taxon>
        <taxon>Poales</taxon>
        <taxon>Poaceae</taxon>
        <taxon>BOP clade</taxon>
        <taxon>Oryzoideae</taxon>
        <taxon>Oryzeae</taxon>
        <taxon>Oryzinae</taxon>
        <taxon>Oryza</taxon>
    </lineage>
</organism>
<feature type="region of interest" description="Disordered" evidence="1">
    <location>
        <begin position="148"/>
        <end position="170"/>
    </location>
</feature>
<proteinExistence type="predicted"/>
<evidence type="ECO:0000256" key="1">
    <source>
        <dbReference type="SAM" id="MobiDB-lite"/>
    </source>
</evidence>
<evidence type="ECO:0000313" key="3">
    <source>
        <dbReference type="Proteomes" id="UP000008022"/>
    </source>
</evidence>
<reference evidence="3" key="1">
    <citation type="submission" date="2013-06" db="EMBL/GenBank/DDBJ databases">
        <authorList>
            <person name="Zhao Q."/>
        </authorList>
    </citation>
    <scope>NUCLEOTIDE SEQUENCE</scope>
    <source>
        <strain evidence="3">cv. W1943</strain>
    </source>
</reference>
<reference evidence="2" key="2">
    <citation type="submission" date="2015-06" db="UniProtKB">
        <authorList>
            <consortium name="EnsemblPlants"/>
        </authorList>
    </citation>
    <scope>IDENTIFICATION</scope>
</reference>
<name>A0A0E0MQF1_ORYRU</name>
<dbReference type="EnsemblPlants" id="ORUFI01G00600.2">
    <property type="protein sequence ID" value="ORUFI01G00600.2"/>
    <property type="gene ID" value="ORUFI01G00600"/>
</dbReference>